<evidence type="ECO:0000313" key="5">
    <source>
        <dbReference type="EMBL" id="KAF2180035.1"/>
    </source>
</evidence>
<dbReference type="InterPro" id="IPR047047">
    <property type="entry name" value="GST_Omega-like_C"/>
</dbReference>
<dbReference type="PANTHER" id="PTHR32419">
    <property type="entry name" value="GLUTATHIONYL-HYDROQUINONE REDUCTASE"/>
    <property type="match status" value="1"/>
</dbReference>
<dbReference type="SFLD" id="SFLDG01206">
    <property type="entry name" value="Xi.1"/>
    <property type="match status" value="1"/>
</dbReference>
<dbReference type="SFLD" id="SFLDS00019">
    <property type="entry name" value="Glutathione_Transferase_(cytos"/>
    <property type="match status" value="1"/>
</dbReference>
<dbReference type="SFLD" id="SFLDG01148">
    <property type="entry name" value="Xi_(cytGST)"/>
    <property type="match status" value="1"/>
</dbReference>
<evidence type="ECO:0000256" key="3">
    <source>
        <dbReference type="PIRSR" id="PIRSR015753-3"/>
    </source>
</evidence>
<feature type="binding site" evidence="2">
    <location>
        <begin position="174"/>
        <end position="175"/>
    </location>
    <ligand>
        <name>glutathione</name>
        <dbReference type="ChEBI" id="CHEBI:57925"/>
    </ligand>
</feature>
<dbReference type="GO" id="GO:0005737">
    <property type="term" value="C:cytoplasm"/>
    <property type="evidence" value="ECO:0007669"/>
    <property type="project" value="TreeGrafter"/>
</dbReference>
<dbReference type="Pfam" id="PF13409">
    <property type="entry name" value="GST_N_2"/>
    <property type="match status" value="1"/>
</dbReference>
<dbReference type="Pfam" id="PF13410">
    <property type="entry name" value="GST_C_2"/>
    <property type="match status" value="1"/>
</dbReference>
<dbReference type="AlphaFoldDB" id="A0A6A6DLP0"/>
<feature type="site" description="Lowers pKa of active site Cys" evidence="3">
    <location>
        <position position="330"/>
    </location>
</feature>
<feature type="site" description="Lowers pKa of active site Cys" evidence="3">
    <location>
        <position position="285"/>
    </location>
</feature>
<organism evidence="5 6">
    <name type="scientific">Zopfia rhizophila CBS 207.26</name>
    <dbReference type="NCBI Taxonomy" id="1314779"/>
    <lineage>
        <taxon>Eukaryota</taxon>
        <taxon>Fungi</taxon>
        <taxon>Dikarya</taxon>
        <taxon>Ascomycota</taxon>
        <taxon>Pezizomycotina</taxon>
        <taxon>Dothideomycetes</taxon>
        <taxon>Dothideomycetes incertae sedis</taxon>
        <taxon>Zopfiaceae</taxon>
        <taxon>Zopfia</taxon>
    </lineage>
</organism>
<keyword evidence="5" id="KW-0808">Transferase</keyword>
<feature type="binding site" evidence="2">
    <location>
        <position position="116"/>
    </location>
    <ligand>
        <name>glutathione</name>
        <dbReference type="ChEBI" id="CHEBI:57925"/>
    </ligand>
</feature>
<dbReference type="GO" id="GO:0004364">
    <property type="term" value="F:glutathione transferase activity"/>
    <property type="evidence" value="ECO:0007669"/>
    <property type="project" value="InterPro"/>
</dbReference>
<feature type="active site" description="Nucleophile" evidence="1">
    <location>
        <position position="83"/>
    </location>
</feature>
<dbReference type="Gene3D" id="3.40.30.10">
    <property type="entry name" value="Glutaredoxin"/>
    <property type="match status" value="1"/>
</dbReference>
<evidence type="ECO:0000256" key="2">
    <source>
        <dbReference type="PIRSR" id="PIRSR015753-2"/>
    </source>
</evidence>
<feature type="binding site" evidence="2">
    <location>
        <begin position="156"/>
        <end position="159"/>
    </location>
    <ligand>
        <name>glutathione</name>
        <dbReference type="ChEBI" id="CHEBI:57925"/>
    </ligand>
</feature>
<accession>A0A6A6DLP0</accession>
<dbReference type="CDD" id="cd03190">
    <property type="entry name" value="GST_C_Omega_like"/>
    <property type="match status" value="1"/>
</dbReference>
<feature type="active site" description="Proton donor/acceptor" evidence="1">
    <location>
        <position position="224"/>
    </location>
</feature>
<protein>
    <submittedName>
        <fullName evidence="5">Glutathione S-transferase Gst3</fullName>
    </submittedName>
</protein>
<evidence type="ECO:0000259" key="4">
    <source>
        <dbReference type="Pfam" id="PF13409"/>
    </source>
</evidence>
<dbReference type="PIRSF" id="PIRSF015753">
    <property type="entry name" value="GST"/>
    <property type="match status" value="1"/>
</dbReference>
<evidence type="ECO:0000313" key="6">
    <source>
        <dbReference type="Proteomes" id="UP000800200"/>
    </source>
</evidence>
<keyword evidence="6" id="KW-1185">Reference proteome</keyword>
<dbReference type="SUPFAM" id="SSF52833">
    <property type="entry name" value="Thioredoxin-like"/>
    <property type="match status" value="1"/>
</dbReference>
<sequence length="367" mass="42772">MTSVLSRIRTVGNHLSSSVAATPRPISTTMAQKENILNWVDPKDKSGEFKRQTSVFRNWIENKPGAEFPAERDRYHLYVSYACPWAHRTLIVRKLKGLEDIIPFTSVHWHMGEKGWRFVTSDETLPGENAIPDPIHSDFTHLRHIYFEQNSDYTGRFTVPTLYDKKQKRIVNNESSEIIRMFYHAFDHLLDDKFKGVDLFPENLRKDIEEMNEWVYNDVNNGVYKSGFATTQEAYEKAVFQLFKSLDSLEEHLSKSSTPYLLSSPTITEADVRLYTTIVRFDPVYVQHFKTNIRDIRSGYPNIHKWLRHLYWDVPAFKDTTQFEHIKYHYTKSHGQINRFAITPVGPVPDILPKEEEVDAVKAVAGK</sequence>
<gene>
    <name evidence="5" type="ORF">K469DRAFT_673254</name>
</gene>
<name>A0A6A6DLP0_9PEZI</name>
<dbReference type="InterPro" id="IPR036249">
    <property type="entry name" value="Thioredoxin-like_sf"/>
</dbReference>
<dbReference type="InterPro" id="IPR016639">
    <property type="entry name" value="GST_Omega/GSH"/>
</dbReference>
<dbReference type="InterPro" id="IPR040079">
    <property type="entry name" value="Glutathione_S-Trfase"/>
</dbReference>
<dbReference type="FunFam" id="3.40.30.10:FF:000162">
    <property type="entry name" value="Glutathione S-transferase Gst3"/>
    <property type="match status" value="1"/>
</dbReference>
<dbReference type="InterPro" id="IPR036282">
    <property type="entry name" value="Glutathione-S-Trfase_C_sf"/>
</dbReference>
<dbReference type="Gene3D" id="1.20.1050.10">
    <property type="match status" value="1"/>
</dbReference>
<dbReference type="SUPFAM" id="SSF47616">
    <property type="entry name" value="GST C-terminal domain-like"/>
    <property type="match status" value="1"/>
</dbReference>
<dbReference type="PANTHER" id="PTHR32419:SF6">
    <property type="entry name" value="GLUTATHIONE S-TRANSFERASE OMEGA-LIKE 1-RELATED"/>
    <property type="match status" value="1"/>
</dbReference>
<evidence type="ECO:0000256" key="1">
    <source>
        <dbReference type="PIRSR" id="PIRSR015753-1"/>
    </source>
</evidence>
<dbReference type="InterPro" id="IPR004045">
    <property type="entry name" value="Glutathione_S-Trfase_N"/>
</dbReference>
<dbReference type="EMBL" id="ML994660">
    <property type="protein sequence ID" value="KAF2180035.1"/>
    <property type="molecule type" value="Genomic_DNA"/>
</dbReference>
<dbReference type="OrthoDB" id="2309723at2759"/>
<proteinExistence type="predicted"/>
<reference evidence="5" key="1">
    <citation type="journal article" date="2020" name="Stud. Mycol.">
        <title>101 Dothideomycetes genomes: a test case for predicting lifestyles and emergence of pathogens.</title>
        <authorList>
            <person name="Haridas S."/>
            <person name="Albert R."/>
            <person name="Binder M."/>
            <person name="Bloem J."/>
            <person name="Labutti K."/>
            <person name="Salamov A."/>
            <person name="Andreopoulos B."/>
            <person name="Baker S."/>
            <person name="Barry K."/>
            <person name="Bills G."/>
            <person name="Bluhm B."/>
            <person name="Cannon C."/>
            <person name="Castanera R."/>
            <person name="Culley D."/>
            <person name="Daum C."/>
            <person name="Ezra D."/>
            <person name="Gonzalez J."/>
            <person name="Henrissat B."/>
            <person name="Kuo A."/>
            <person name="Liang C."/>
            <person name="Lipzen A."/>
            <person name="Lutzoni F."/>
            <person name="Magnuson J."/>
            <person name="Mondo S."/>
            <person name="Nolan M."/>
            <person name="Ohm R."/>
            <person name="Pangilinan J."/>
            <person name="Park H.-J."/>
            <person name="Ramirez L."/>
            <person name="Alfaro M."/>
            <person name="Sun H."/>
            <person name="Tritt A."/>
            <person name="Yoshinaga Y."/>
            <person name="Zwiers L.-H."/>
            <person name="Turgeon B."/>
            <person name="Goodwin S."/>
            <person name="Spatafora J."/>
            <person name="Crous P."/>
            <person name="Grigoriev I."/>
        </authorList>
    </citation>
    <scope>NUCLEOTIDE SEQUENCE</scope>
    <source>
        <strain evidence="5">CBS 207.26</strain>
    </source>
</reference>
<dbReference type="Proteomes" id="UP000800200">
    <property type="component" value="Unassembled WGS sequence"/>
</dbReference>
<feature type="domain" description="GST N-terminal" evidence="4">
    <location>
        <begin position="82"/>
        <end position="183"/>
    </location>
</feature>